<evidence type="ECO:0000313" key="1">
    <source>
        <dbReference type="EMBL" id="KAF1968894.1"/>
    </source>
</evidence>
<dbReference type="Proteomes" id="UP000800036">
    <property type="component" value="Unassembled WGS sequence"/>
</dbReference>
<organism evidence="1 2">
    <name type="scientific">Bimuria novae-zelandiae CBS 107.79</name>
    <dbReference type="NCBI Taxonomy" id="1447943"/>
    <lineage>
        <taxon>Eukaryota</taxon>
        <taxon>Fungi</taxon>
        <taxon>Dikarya</taxon>
        <taxon>Ascomycota</taxon>
        <taxon>Pezizomycotina</taxon>
        <taxon>Dothideomycetes</taxon>
        <taxon>Pleosporomycetidae</taxon>
        <taxon>Pleosporales</taxon>
        <taxon>Massarineae</taxon>
        <taxon>Didymosphaeriaceae</taxon>
        <taxon>Bimuria</taxon>
    </lineage>
</organism>
<evidence type="ECO:0000313" key="2">
    <source>
        <dbReference type="Proteomes" id="UP000800036"/>
    </source>
</evidence>
<name>A0A6A5UW03_9PLEO</name>
<keyword evidence="2" id="KW-1185">Reference proteome</keyword>
<dbReference type="AlphaFoldDB" id="A0A6A5UW03"/>
<protein>
    <submittedName>
        <fullName evidence="1">Uncharacterized protein</fullName>
    </submittedName>
</protein>
<gene>
    <name evidence="1" type="ORF">BU23DRAFT_654953</name>
</gene>
<dbReference type="OrthoDB" id="3694387at2759"/>
<reference evidence="1" key="1">
    <citation type="journal article" date="2020" name="Stud. Mycol.">
        <title>101 Dothideomycetes genomes: a test case for predicting lifestyles and emergence of pathogens.</title>
        <authorList>
            <person name="Haridas S."/>
            <person name="Albert R."/>
            <person name="Binder M."/>
            <person name="Bloem J."/>
            <person name="Labutti K."/>
            <person name="Salamov A."/>
            <person name="Andreopoulos B."/>
            <person name="Baker S."/>
            <person name="Barry K."/>
            <person name="Bills G."/>
            <person name="Bluhm B."/>
            <person name="Cannon C."/>
            <person name="Castanera R."/>
            <person name="Culley D."/>
            <person name="Daum C."/>
            <person name="Ezra D."/>
            <person name="Gonzalez J."/>
            <person name="Henrissat B."/>
            <person name="Kuo A."/>
            <person name="Liang C."/>
            <person name="Lipzen A."/>
            <person name="Lutzoni F."/>
            <person name="Magnuson J."/>
            <person name="Mondo S."/>
            <person name="Nolan M."/>
            <person name="Ohm R."/>
            <person name="Pangilinan J."/>
            <person name="Park H.-J."/>
            <person name="Ramirez L."/>
            <person name="Alfaro M."/>
            <person name="Sun H."/>
            <person name="Tritt A."/>
            <person name="Yoshinaga Y."/>
            <person name="Zwiers L.-H."/>
            <person name="Turgeon B."/>
            <person name="Goodwin S."/>
            <person name="Spatafora J."/>
            <person name="Crous P."/>
            <person name="Grigoriev I."/>
        </authorList>
    </citation>
    <scope>NUCLEOTIDE SEQUENCE</scope>
    <source>
        <strain evidence="1">CBS 107.79</strain>
    </source>
</reference>
<accession>A0A6A5UW03</accession>
<dbReference type="EMBL" id="ML976715">
    <property type="protein sequence ID" value="KAF1968894.1"/>
    <property type="molecule type" value="Genomic_DNA"/>
</dbReference>
<sequence length="226" mass="25625">GTIGKELHYDNFLNPCCVRNWPDELIVYDKPNEAHLPDVVFPKWLPDLAFTSEQMRGEVAVRMLKSTKQITLKYDRDMRVKIAPWMGKFLVGFPVNEGLNAVKDLNFPHIHWYNSYGPTLAATNPDVDLMLQCGKLERVGLTFHALRINVSGSNGARVPVSLGAFLDHFKLRPMLGCKSLKHVYIGGIQHRTMVVEGGDQLVMLRDFGKWLRESFEGQGQEVTVML</sequence>
<proteinExistence type="predicted"/>
<feature type="non-terminal residue" evidence="1">
    <location>
        <position position="1"/>
    </location>
</feature>